<feature type="region of interest" description="Disordered" evidence="1">
    <location>
        <begin position="1"/>
        <end position="21"/>
    </location>
</feature>
<dbReference type="EMBL" id="JBBPBM010000069">
    <property type="protein sequence ID" value="KAK8513356.1"/>
    <property type="molecule type" value="Genomic_DNA"/>
</dbReference>
<accession>A0ABR2C213</accession>
<evidence type="ECO:0000313" key="2">
    <source>
        <dbReference type="EMBL" id="KAK8513356.1"/>
    </source>
</evidence>
<keyword evidence="3" id="KW-1185">Reference proteome</keyword>
<name>A0ABR2C213_9ROSI</name>
<evidence type="ECO:0000256" key="1">
    <source>
        <dbReference type="SAM" id="MobiDB-lite"/>
    </source>
</evidence>
<proteinExistence type="predicted"/>
<dbReference type="Proteomes" id="UP001472677">
    <property type="component" value="Unassembled WGS sequence"/>
</dbReference>
<comment type="caution">
    <text evidence="2">The sequence shown here is derived from an EMBL/GenBank/DDBJ whole genome shotgun (WGS) entry which is preliminary data.</text>
</comment>
<protein>
    <submittedName>
        <fullName evidence="2">Uncharacterized protein</fullName>
    </submittedName>
</protein>
<reference evidence="2 3" key="1">
    <citation type="journal article" date="2024" name="G3 (Bethesda)">
        <title>Genome assembly of Hibiscus sabdariffa L. provides insights into metabolisms of medicinal natural products.</title>
        <authorList>
            <person name="Kim T."/>
        </authorList>
    </citation>
    <scope>NUCLEOTIDE SEQUENCE [LARGE SCALE GENOMIC DNA]</scope>
    <source>
        <strain evidence="2">TK-2024</strain>
        <tissue evidence="2">Old leaves</tissue>
    </source>
</reference>
<evidence type="ECO:0000313" key="3">
    <source>
        <dbReference type="Proteomes" id="UP001472677"/>
    </source>
</evidence>
<gene>
    <name evidence="2" type="ORF">V6N12_052549</name>
</gene>
<sequence length="112" mass="12682">MAAVGTHPQTPPPNATHVSSANPTRKVRQFFPMCKTEDYLACILLKAFLILGRVWRKKVHEKAEPGFWIDIGSVIQTSHGGKQRCNLYIDVQCLTRPMNLVFTVGTYQLQRI</sequence>
<organism evidence="2 3">
    <name type="scientific">Hibiscus sabdariffa</name>
    <name type="common">roselle</name>
    <dbReference type="NCBI Taxonomy" id="183260"/>
    <lineage>
        <taxon>Eukaryota</taxon>
        <taxon>Viridiplantae</taxon>
        <taxon>Streptophyta</taxon>
        <taxon>Embryophyta</taxon>
        <taxon>Tracheophyta</taxon>
        <taxon>Spermatophyta</taxon>
        <taxon>Magnoliopsida</taxon>
        <taxon>eudicotyledons</taxon>
        <taxon>Gunneridae</taxon>
        <taxon>Pentapetalae</taxon>
        <taxon>rosids</taxon>
        <taxon>malvids</taxon>
        <taxon>Malvales</taxon>
        <taxon>Malvaceae</taxon>
        <taxon>Malvoideae</taxon>
        <taxon>Hibiscus</taxon>
    </lineage>
</organism>